<dbReference type="Proteomes" id="UP001372338">
    <property type="component" value="Unassembled WGS sequence"/>
</dbReference>
<dbReference type="AlphaFoldDB" id="A0AAN9F2F2"/>
<evidence type="ECO:0008006" key="3">
    <source>
        <dbReference type="Google" id="ProtNLM"/>
    </source>
</evidence>
<name>A0AAN9F2F2_CROPI</name>
<gene>
    <name evidence="1" type="ORF">RIF29_20158</name>
</gene>
<sequence length="189" mass="22389">MLRDCIKASYVCYNFIDPGEVRSFFDCDLHAWIRLNIHKASGGKSSQQWITIFLTSCYMLWKWRNNWVADPNSGYPPNHHSIIRDIAKDIVNTISNKDVEMIDRERNMNSHRRNVVLQRVLLMLQRQWEVEIIHNFREGNRCVDFLANLSFKMDYGIQEITNPDAELRFIIFQDYSGTAMPRTVRNLLM</sequence>
<keyword evidence="2" id="KW-1185">Reference proteome</keyword>
<evidence type="ECO:0000313" key="1">
    <source>
        <dbReference type="EMBL" id="KAK7267484.1"/>
    </source>
</evidence>
<proteinExistence type="predicted"/>
<accession>A0AAN9F2F2</accession>
<reference evidence="1 2" key="1">
    <citation type="submission" date="2024-01" db="EMBL/GenBank/DDBJ databases">
        <title>The genomes of 5 underutilized Papilionoideae crops provide insights into root nodulation and disease resistanc.</title>
        <authorList>
            <person name="Yuan L."/>
        </authorList>
    </citation>
    <scope>NUCLEOTIDE SEQUENCE [LARGE SCALE GENOMIC DNA]</scope>
    <source>
        <strain evidence="1">ZHUSHIDOU_FW_LH</strain>
        <tissue evidence="1">Leaf</tissue>
    </source>
</reference>
<dbReference type="EMBL" id="JAYWIO010000004">
    <property type="protein sequence ID" value="KAK7267484.1"/>
    <property type="molecule type" value="Genomic_DNA"/>
</dbReference>
<comment type="caution">
    <text evidence="1">The sequence shown here is derived from an EMBL/GenBank/DDBJ whole genome shotgun (WGS) entry which is preliminary data.</text>
</comment>
<protein>
    <recommendedName>
        <fullName evidence="3">RNase H type-1 domain-containing protein</fullName>
    </recommendedName>
</protein>
<evidence type="ECO:0000313" key="2">
    <source>
        <dbReference type="Proteomes" id="UP001372338"/>
    </source>
</evidence>
<organism evidence="1 2">
    <name type="scientific">Crotalaria pallida</name>
    <name type="common">Smooth rattlebox</name>
    <name type="synonym">Crotalaria striata</name>
    <dbReference type="NCBI Taxonomy" id="3830"/>
    <lineage>
        <taxon>Eukaryota</taxon>
        <taxon>Viridiplantae</taxon>
        <taxon>Streptophyta</taxon>
        <taxon>Embryophyta</taxon>
        <taxon>Tracheophyta</taxon>
        <taxon>Spermatophyta</taxon>
        <taxon>Magnoliopsida</taxon>
        <taxon>eudicotyledons</taxon>
        <taxon>Gunneridae</taxon>
        <taxon>Pentapetalae</taxon>
        <taxon>rosids</taxon>
        <taxon>fabids</taxon>
        <taxon>Fabales</taxon>
        <taxon>Fabaceae</taxon>
        <taxon>Papilionoideae</taxon>
        <taxon>50 kb inversion clade</taxon>
        <taxon>genistoids sensu lato</taxon>
        <taxon>core genistoids</taxon>
        <taxon>Crotalarieae</taxon>
        <taxon>Crotalaria</taxon>
    </lineage>
</organism>